<dbReference type="SMART" id="SM00895">
    <property type="entry name" value="FCD"/>
    <property type="match status" value="1"/>
</dbReference>
<dbReference type="GO" id="GO:0003677">
    <property type="term" value="F:DNA binding"/>
    <property type="evidence" value="ECO:0007669"/>
    <property type="project" value="UniProtKB-KW"/>
</dbReference>
<dbReference type="InterPro" id="IPR036390">
    <property type="entry name" value="WH_DNA-bd_sf"/>
</dbReference>
<name>A0A317CTA4_9GAMM</name>
<dbReference type="PROSITE" id="PS50949">
    <property type="entry name" value="HTH_GNTR"/>
    <property type="match status" value="1"/>
</dbReference>
<sequence>MPRPNLVNQVSAELRQLIVSGALSAGDKLPSEAELTSKYSVSRTVIREALAALRSDGLVEARQGAGVFVLEGQSSSLTGLSAVNPERISSVVEMLELRAGVEIEAAGLAAIRCSPAQEERIFEVLEAFISKVRQKQSTSELDRSFHLAVANATNNPRFAEFLELMGASVIPRLSLKDGSEAEPATSTEYLEQIHQEHMAIAEAISQRDESAARDAMRLHLKGSQQRYRKLLRP</sequence>
<keyword evidence="3" id="KW-0804">Transcription</keyword>
<evidence type="ECO:0000256" key="3">
    <source>
        <dbReference type="ARBA" id="ARBA00023163"/>
    </source>
</evidence>
<protein>
    <submittedName>
        <fullName evidence="5">FadR family transcriptional regulator</fullName>
    </submittedName>
</protein>
<dbReference type="Pfam" id="PF00392">
    <property type="entry name" value="GntR"/>
    <property type="match status" value="1"/>
</dbReference>
<dbReference type="InterPro" id="IPR008920">
    <property type="entry name" value="TF_FadR/GntR_C"/>
</dbReference>
<dbReference type="Gene3D" id="1.20.120.530">
    <property type="entry name" value="GntR ligand-binding domain-like"/>
    <property type="match status" value="1"/>
</dbReference>
<dbReference type="Gene3D" id="1.10.10.10">
    <property type="entry name" value="Winged helix-like DNA-binding domain superfamily/Winged helix DNA-binding domain"/>
    <property type="match status" value="1"/>
</dbReference>
<dbReference type="CDD" id="cd07377">
    <property type="entry name" value="WHTH_GntR"/>
    <property type="match status" value="1"/>
</dbReference>
<accession>A0A317CTA4</accession>
<dbReference type="InterPro" id="IPR000524">
    <property type="entry name" value="Tscrpt_reg_HTH_GntR"/>
</dbReference>
<evidence type="ECO:0000256" key="1">
    <source>
        <dbReference type="ARBA" id="ARBA00023015"/>
    </source>
</evidence>
<feature type="domain" description="HTH gntR-type" evidence="4">
    <location>
        <begin position="4"/>
        <end position="72"/>
    </location>
</feature>
<dbReference type="Proteomes" id="UP000245506">
    <property type="component" value="Unassembled WGS sequence"/>
</dbReference>
<evidence type="ECO:0000313" key="6">
    <source>
        <dbReference type="Proteomes" id="UP000245506"/>
    </source>
</evidence>
<comment type="caution">
    <text evidence="5">The sequence shown here is derived from an EMBL/GenBank/DDBJ whole genome shotgun (WGS) entry which is preliminary data.</text>
</comment>
<keyword evidence="1" id="KW-0805">Transcription regulation</keyword>
<dbReference type="SUPFAM" id="SSF48008">
    <property type="entry name" value="GntR ligand-binding domain-like"/>
    <property type="match status" value="1"/>
</dbReference>
<organism evidence="5 6">
    <name type="scientific">Leucothrix arctica</name>
    <dbReference type="NCBI Taxonomy" id="1481894"/>
    <lineage>
        <taxon>Bacteria</taxon>
        <taxon>Pseudomonadati</taxon>
        <taxon>Pseudomonadota</taxon>
        <taxon>Gammaproteobacteria</taxon>
        <taxon>Thiotrichales</taxon>
        <taxon>Thiotrichaceae</taxon>
        <taxon>Leucothrix</taxon>
    </lineage>
</organism>
<dbReference type="PANTHER" id="PTHR43537:SF5">
    <property type="entry name" value="UXU OPERON TRANSCRIPTIONAL REGULATOR"/>
    <property type="match status" value="1"/>
</dbReference>
<dbReference type="InterPro" id="IPR011711">
    <property type="entry name" value="GntR_C"/>
</dbReference>
<evidence type="ECO:0000313" key="5">
    <source>
        <dbReference type="EMBL" id="PWQ99660.1"/>
    </source>
</evidence>
<keyword evidence="2" id="KW-0238">DNA-binding</keyword>
<dbReference type="EMBL" id="QGKL01000004">
    <property type="protein sequence ID" value="PWQ99660.1"/>
    <property type="molecule type" value="Genomic_DNA"/>
</dbReference>
<dbReference type="SMART" id="SM00345">
    <property type="entry name" value="HTH_GNTR"/>
    <property type="match status" value="1"/>
</dbReference>
<evidence type="ECO:0000259" key="4">
    <source>
        <dbReference type="PROSITE" id="PS50949"/>
    </source>
</evidence>
<dbReference type="OrthoDB" id="9808698at2"/>
<gene>
    <name evidence="5" type="ORF">DKT75_00480</name>
</gene>
<dbReference type="PRINTS" id="PR00035">
    <property type="entry name" value="HTHGNTR"/>
</dbReference>
<keyword evidence="6" id="KW-1185">Reference proteome</keyword>
<evidence type="ECO:0000256" key="2">
    <source>
        <dbReference type="ARBA" id="ARBA00023125"/>
    </source>
</evidence>
<dbReference type="AlphaFoldDB" id="A0A317CTA4"/>
<proteinExistence type="predicted"/>
<reference evidence="5 6" key="1">
    <citation type="submission" date="2018-05" db="EMBL/GenBank/DDBJ databases">
        <title>Leucothrix arctica sp. nov., isolated from Arctic seawater.</title>
        <authorList>
            <person name="Choi A."/>
            <person name="Baek K."/>
        </authorList>
    </citation>
    <scope>NUCLEOTIDE SEQUENCE [LARGE SCALE GENOMIC DNA]</scope>
    <source>
        <strain evidence="5 6">IMCC9719</strain>
    </source>
</reference>
<dbReference type="SUPFAM" id="SSF46785">
    <property type="entry name" value="Winged helix' DNA-binding domain"/>
    <property type="match status" value="1"/>
</dbReference>
<dbReference type="InterPro" id="IPR036388">
    <property type="entry name" value="WH-like_DNA-bd_sf"/>
</dbReference>
<dbReference type="GO" id="GO:0003700">
    <property type="term" value="F:DNA-binding transcription factor activity"/>
    <property type="evidence" value="ECO:0007669"/>
    <property type="project" value="InterPro"/>
</dbReference>
<dbReference type="PANTHER" id="PTHR43537">
    <property type="entry name" value="TRANSCRIPTIONAL REGULATOR, GNTR FAMILY"/>
    <property type="match status" value="1"/>
</dbReference>
<dbReference type="Pfam" id="PF07729">
    <property type="entry name" value="FCD"/>
    <property type="match status" value="1"/>
</dbReference>